<accession>A0A2V5JXU9</accession>
<keyword evidence="2" id="KW-0378">Hydrolase</keyword>
<dbReference type="EMBL" id="QJVJ01000012">
    <property type="protein sequence ID" value="PYI51648.1"/>
    <property type="molecule type" value="Genomic_DNA"/>
</dbReference>
<feature type="region of interest" description="Disordered" evidence="3">
    <location>
        <begin position="1"/>
        <end position="75"/>
    </location>
</feature>
<dbReference type="InterPro" id="IPR002509">
    <property type="entry name" value="NODB_dom"/>
</dbReference>
<evidence type="ECO:0000256" key="1">
    <source>
        <dbReference type="ARBA" id="ARBA00022723"/>
    </source>
</evidence>
<dbReference type="PROSITE" id="PS51677">
    <property type="entry name" value="NODB"/>
    <property type="match status" value="1"/>
</dbReference>
<dbReference type="GO" id="GO:0016020">
    <property type="term" value="C:membrane"/>
    <property type="evidence" value="ECO:0007669"/>
    <property type="project" value="TreeGrafter"/>
</dbReference>
<gene>
    <name evidence="5" type="ORF">DLM86_24100</name>
</gene>
<organism evidence="5 6">
    <name type="scientific">Paenibacillus flagellatus</name>
    <dbReference type="NCBI Taxonomy" id="2211139"/>
    <lineage>
        <taxon>Bacteria</taxon>
        <taxon>Bacillati</taxon>
        <taxon>Bacillota</taxon>
        <taxon>Bacilli</taxon>
        <taxon>Bacillales</taxon>
        <taxon>Paenibacillaceae</taxon>
        <taxon>Paenibacillus</taxon>
    </lineage>
</organism>
<name>A0A2V5JXU9_9BACL</name>
<feature type="compositionally biased region" description="Basic and acidic residues" evidence="3">
    <location>
        <begin position="1"/>
        <end position="10"/>
    </location>
</feature>
<dbReference type="Proteomes" id="UP000247476">
    <property type="component" value="Unassembled WGS sequence"/>
</dbReference>
<dbReference type="InterPro" id="IPR011330">
    <property type="entry name" value="Glyco_hydro/deAcase_b/a-brl"/>
</dbReference>
<protein>
    <submittedName>
        <fullName evidence="5">Polysaccharide deacetylase family protein</fullName>
    </submittedName>
</protein>
<dbReference type="InterPro" id="IPR050248">
    <property type="entry name" value="Polysacc_deacetylase_ArnD"/>
</dbReference>
<dbReference type="PANTHER" id="PTHR10587:SF133">
    <property type="entry name" value="CHITIN DEACETYLASE 1-RELATED"/>
    <property type="match status" value="1"/>
</dbReference>
<dbReference type="Pfam" id="PF01522">
    <property type="entry name" value="Polysacc_deac_1"/>
    <property type="match status" value="1"/>
</dbReference>
<evidence type="ECO:0000313" key="6">
    <source>
        <dbReference type="Proteomes" id="UP000247476"/>
    </source>
</evidence>
<feature type="domain" description="NodB homology" evidence="4">
    <location>
        <begin position="79"/>
        <end position="262"/>
    </location>
</feature>
<evidence type="ECO:0000259" key="4">
    <source>
        <dbReference type="PROSITE" id="PS51677"/>
    </source>
</evidence>
<evidence type="ECO:0000256" key="2">
    <source>
        <dbReference type="ARBA" id="ARBA00022801"/>
    </source>
</evidence>
<proteinExistence type="predicted"/>
<dbReference type="GO" id="GO:0005975">
    <property type="term" value="P:carbohydrate metabolic process"/>
    <property type="evidence" value="ECO:0007669"/>
    <property type="project" value="InterPro"/>
</dbReference>
<keyword evidence="6" id="KW-1185">Reference proteome</keyword>
<dbReference type="GO" id="GO:0016810">
    <property type="term" value="F:hydrolase activity, acting on carbon-nitrogen (but not peptide) bonds"/>
    <property type="evidence" value="ECO:0007669"/>
    <property type="project" value="InterPro"/>
</dbReference>
<evidence type="ECO:0000313" key="5">
    <source>
        <dbReference type="EMBL" id="PYI51648.1"/>
    </source>
</evidence>
<comment type="caution">
    <text evidence="5">The sequence shown here is derived from an EMBL/GenBank/DDBJ whole genome shotgun (WGS) entry which is preliminary data.</text>
</comment>
<feature type="region of interest" description="Disordered" evidence="3">
    <location>
        <begin position="273"/>
        <end position="305"/>
    </location>
</feature>
<evidence type="ECO:0000256" key="3">
    <source>
        <dbReference type="SAM" id="MobiDB-lite"/>
    </source>
</evidence>
<dbReference type="Gene3D" id="3.20.20.370">
    <property type="entry name" value="Glycoside hydrolase/deacetylase"/>
    <property type="match status" value="1"/>
</dbReference>
<dbReference type="OrthoDB" id="2649545at2"/>
<keyword evidence="1" id="KW-0479">Metal-binding</keyword>
<dbReference type="PANTHER" id="PTHR10587">
    <property type="entry name" value="GLYCOSYL TRANSFERASE-RELATED"/>
    <property type="match status" value="1"/>
</dbReference>
<dbReference type="AlphaFoldDB" id="A0A2V5JXU9"/>
<sequence length="305" mass="32400">MTAVADEIHAGTDPASPGPNVVTAEGAAKPGLPGSAPPPVHADAGKPAGRPDASPGPATGPVPGTPAKPDNVPHPTAAKRVALTFDDGPDKKYTPQILDILKKREVKATFFVVGLQVEKCADVLKRIVEEGHAVGNHTYDHANLTERTAAEIAEEIRQTDEAIRKALGTGTDLFRPPYGATNDVVKKTVADSKQELVQWTVDTRDWAGTTPDEIMEKVKSQTKPDGIILMHCFGGKNGKLDNTVEALPRVIDYLKDEGYTFVTVPELLAAEAETREQKKAQGNGHGHGQGQVQAQAPRSEAQVQA</sequence>
<dbReference type="GO" id="GO:0046872">
    <property type="term" value="F:metal ion binding"/>
    <property type="evidence" value="ECO:0007669"/>
    <property type="project" value="UniProtKB-KW"/>
</dbReference>
<dbReference type="CDD" id="cd10917">
    <property type="entry name" value="CE4_NodB_like_6s_7s"/>
    <property type="match status" value="1"/>
</dbReference>
<reference evidence="5 6" key="1">
    <citation type="submission" date="2018-05" db="EMBL/GenBank/DDBJ databases">
        <title>Paenibacillus flagellatus sp. nov., isolated from selenium mineral soil.</title>
        <authorList>
            <person name="Dai X."/>
        </authorList>
    </citation>
    <scope>NUCLEOTIDE SEQUENCE [LARGE SCALE GENOMIC DNA]</scope>
    <source>
        <strain evidence="5 6">DXL2</strain>
    </source>
</reference>
<dbReference type="SUPFAM" id="SSF88713">
    <property type="entry name" value="Glycoside hydrolase/deacetylase"/>
    <property type="match status" value="1"/>
</dbReference>